<dbReference type="InterPro" id="IPR002034">
    <property type="entry name" value="AIPM/Hcit_synth_CS"/>
</dbReference>
<dbReference type="PANTHER" id="PTHR10277">
    <property type="entry name" value="HOMOCITRATE SYNTHASE-RELATED"/>
    <property type="match status" value="1"/>
</dbReference>
<keyword evidence="5" id="KW-1185">Reference proteome</keyword>
<dbReference type="PROSITE" id="PS00816">
    <property type="entry name" value="AIPM_HOMOCIT_SYNTH_2"/>
    <property type="match status" value="1"/>
</dbReference>
<dbReference type="PROSITE" id="PS50991">
    <property type="entry name" value="PYR_CT"/>
    <property type="match status" value="1"/>
</dbReference>
<comment type="similarity">
    <text evidence="2">Belongs to the alpha-IPM synthase/homocitrate synthase family.</text>
</comment>
<dbReference type="Pfam" id="PF22617">
    <property type="entry name" value="HCS_D2"/>
    <property type="match status" value="1"/>
</dbReference>
<evidence type="ECO:0000313" key="4">
    <source>
        <dbReference type="EMBL" id="KAJ9558827.1"/>
    </source>
</evidence>
<dbReference type="GO" id="GO:0009098">
    <property type="term" value="P:L-leucine biosynthetic process"/>
    <property type="evidence" value="ECO:0007669"/>
    <property type="project" value="TreeGrafter"/>
</dbReference>
<comment type="caution">
    <text evidence="4">The sequence shown here is derived from an EMBL/GenBank/DDBJ whole genome shotgun (WGS) entry which is preliminary data.</text>
</comment>
<dbReference type="SUPFAM" id="SSF51569">
    <property type="entry name" value="Aldolase"/>
    <property type="match status" value="1"/>
</dbReference>
<dbReference type="CDD" id="cd07940">
    <property type="entry name" value="DRE_TIM_IPMS"/>
    <property type="match status" value="1"/>
</dbReference>
<dbReference type="InterPro" id="IPR013785">
    <property type="entry name" value="Aldolase_TIM"/>
</dbReference>
<evidence type="ECO:0000259" key="3">
    <source>
        <dbReference type="PROSITE" id="PS50991"/>
    </source>
</evidence>
<proteinExistence type="inferred from homology"/>
<evidence type="ECO:0000313" key="5">
    <source>
        <dbReference type="Proteomes" id="UP001172457"/>
    </source>
</evidence>
<evidence type="ECO:0000256" key="2">
    <source>
        <dbReference type="RuleBase" id="RU003523"/>
    </source>
</evidence>
<keyword evidence="1 2" id="KW-0808">Transferase</keyword>
<feature type="domain" description="Pyruvate carboxyltransferase" evidence="3">
    <location>
        <begin position="37"/>
        <end position="307"/>
    </location>
</feature>
<dbReference type="FunFam" id="3.20.20.70:FF:000010">
    <property type="entry name" value="2-isopropylmalate synthase"/>
    <property type="match status" value="1"/>
</dbReference>
<reference evidence="4" key="1">
    <citation type="submission" date="2023-03" db="EMBL/GenBank/DDBJ databases">
        <title>Chromosome-scale reference genome and RAD-based genetic map of yellow starthistle (Centaurea solstitialis) reveal putative structural variation and QTLs associated with invader traits.</title>
        <authorList>
            <person name="Reatini B."/>
            <person name="Cang F.A."/>
            <person name="Jiang Q."/>
            <person name="Mckibben M.T.W."/>
            <person name="Barker M.S."/>
            <person name="Rieseberg L.H."/>
            <person name="Dlugosch K.M."/>
        </authorList>
    </citation>
    <scope>NUCLEOTIDE SEQUENCE</scope>
    <source>
        <strain evidence="4">CAN-66</strain>
        <tissue evidence="4">Leaf</tissue>
    </source>
</reference>
<dbReference type="Gene3D" id="1.10.238.260">
    <property type="match status" value="1"/>
</dbReference>
<gene>
    <name evidence="4" type="ORF">OSB04_013441</name>
</gene>
<dbReference type="PROSITE" id="PS00815">
    <property type="entry name" value="AIPM_HOMOCIT_SYNTH_1"/>
    <property type="match status" value="1"/>
</dbReference>
<sequence>MATSLSHVSSFKSLNTRPQKSYGLGYIPNYIQDPNRVRVFDTTLRDGEQAPGASMTPEQKLHIAHHLAKLGVDIIEVGFPASNKADLETTKLIAHEVGNTIVDDGRIPVICGLARCNENDIDKAWEALKYAKFPRIHVFISTSEIHMKYKLRMLKEEVIEKARTMVAYARSLGFNDVQFGPEDAGRSEREFLYEIIGRLLKLVLQLFAFLILLELLGLYGQLIADIRANTPNIQNVIISTHCHNDLGLATANTLEGAYAGARQVEVTINGIGERAGNASLEEVVMTIKCKEEALGGLYTNINTRHILMASKMVEEYSGMNLQPHKAIVGANAFVHESGIHQDGMLKNKSTYEIMSPEDIGLHRSNEFGLTLGKLRYAEFQLLGYNFEGMELNDLFWRFKSIAETKKLAFVKRLLFISYLISYQPTY</sequence>
<dbReference type="InterPro" id="IPR050073">
    <property type="entry name" value="2-IPM_HCS-like"/>
</dbReference>
<dbReference type="GO" id="GO:0009507">
    <property type="term" value="C:chloroplast"/>
    <property type="evidence" value="ECO:0007669"/>
    <property type="project" value="TreeGrafter"/>
</dbReference>
<dbReference type="InterPro" id="IPR000891">
    <property type="entry name" value="PYR_CT"/>
</dbReference>
<evidence type="ECO:0000256" key="1">
    <source>
        <dbReference type="ARBA" id="ARBA00022679"/>
    </source>
</evidence>
<dbReference type="AlphaFoldDB" id="A0AA38WFH8"/>
<dbReference type="InterPro" id="IPR054691">
    <property type="entry name" value="LeuA/HCS_post-cat"/>
</dbReference>
<dbReference type="Proteomes" id="UP001172457">
    <property type="component" value="Chromosome 3"/>
</dbReference>
<organism evidence="4 5">
    <name type="scientific">Centaurea solstitialis</name>
    <name type="common">yellow star-thistle</name>
    <dbReference type="NCBI Taxonomy" id="347529"/>
    <lineage>
        <taxon>Eukaryota</taxon>
        <taxon>Viridiplantae</taxon>
        <taxon>Streptophyta</taxon>
        <taxon>Embryophyta</taxon>
        <taxon>Tracheophyta</taxon>
        <taxon>Spermatophyta</taxon>
        <taxon>Magnoliopsida</taxon>
        <taxon>eudicotyledons</taxon>
        <taxon>Gunneridae</taxon>
        <taxon>Pentapetalae</taxon>
        <taxon>asterids</taxon>
        <taxon>campanulids</taxon>
        <taxon>Asterales</taxon>
        <taxon>Asteraceae</taxon>
        <taxon>Carduoideae</taxon>
        <taxon>Cardueae</taxon>
        <taxon>Centaureinae</taxon>
        <taxon>Centaurea</taxon>
    </lineage>
</organism>
<dbReference type="PANTHER" id="PTHR10277:SF70">
    <property type="entry name" value="2-ISOPROPYLMALATE SYNTHASE"/>
    <property type="match status" value="1"/>
</dbReference>
<dbReference type="GO" id="GO:0003852">
    <property type="term" value="F:2-isopropylmalate synthase activity"/>
    <property type="evidence" value="ECO:0007669"/>
    <property type="project" value="TreeGrafter"/>
</dbReference>
<dbReference type="EMBL" id="JARYMX010000003">
    <property type="protein sequence ID" value="KAJ9558827.1"/>
    <property type="molecule type" value="Genomic_DNA"/>
</dbReference>
<accession>A0AA38WFH8</accession>
<name>A0AA38WFH8_9ASTR</name>
<dbReference type="Gene3D" id="3.20.20.70">
    <property type="entry name" value="Aldolase class I"/>
    <property type="match status" value="1"/>
</dbReference>
<protein>
    <recommendedName>
        <fullName evidence="3">Pyruvate carboxyltransferase domain-containing protein</fullName>
    </recommendedName>
</protein>
<dbReference type="Pfam" id="PF00682">
    <property type="entry name" value="HMGL-like"/>
    <property type="match status" value="1"/>
</dbReference>